<dbReference type="RefSeq" id="WP_257770919.1">
    <property type="nucleotide sequence ID" value="NZ_CP102480.1"/>
</dbReference>
<dbReference type="Proteomes" id="UP001060336">
    <property type="component" value="Chromosome"/>
</dbReference>
<keyword evidence="2" id="KW-1185">Reference proteome</keyword>
<dbReference type="EMBL" id="CP102480">
    <property type="protein sequence ID" value="UUX51433.1"/>
    <property type="molecule type" value="Genomic_DNA"/>
</dbReference>
<accession>A0A9J7AYD0</accession>
<dbReference type="Gene3D" id="3.40.50.2000">
    <property type="entry name" value="Glycogen Phosphorylase B"/>
    <property type="match status" value="1"/>
</dbReference>
<reference evidence="1" key="1">
    <citation type="submission" date="2022-08" db="EMBL/GenBank/DDBJ databases">
        <title>Nisaea acidiphila sp. nov., isolated from a marine algal debris and emended description of the genus Nisaea Urios et al. 2008.</title>
        <authorList>
            <person name="Kwon K."/>
        </authorList>
    </citation>
    <scope>NUCLEOTIDE SEQUENCE</scope>
    <source>
        <strain evidence="1">MEBiC11861</strain>
    </source>
</reference>
<name>A0A9J7AYD0_9PROT</name>
<dbReference type="Gene3D" id="3.40.50.11190">
    <property type="match status" value="1"/>
</dbReference>
<sequence length="342" mass="35544">MLAIRADADARIGLGHVMRCFALAEGWRARGGEAAVFSGGELPGQVADRLARAGIDFRMLAASDDGGELALAVSRLGADWLVVDGPFAGADYVAAARRSAPVLLIDDAAALAPFPVDLLLNQNVQAREESYAAWSGVRVLAGPRYALIRADLRQDVRKRAIRDIPERVLVLVGGADPNRYLEMLAEAARDALQRGEIGEGRVDAVIGPANPWRPAASVSGSITYHTGVRDLGSLISAADIALSSAGSAVGELALHGTPMVLGASVPVEEPVGAGMAAEGAAVYLGRLGDCARERVVTELVRLLRDAGARQGLSRAASTMVDGRGVERVIDAMLELTGRAGGA</sequence>
<organism evidence="1 2">
    <name type="scientific">Nisaea acidiphila</name>
    <dbReference type="NCBI Taxonomy" id="1862145"/>
    <lineage>
        <taxon>Bacteria</taxon>
        <taxon>Pseudomonadati</taxon>
        <taxon>Pseudomonadota</taxon>
        <taxon>Alphaproteobacteria</taxon>
        <taxon>Rhodospirillales</taxon>
        <taxon>Thalassobaculaceae</taxon>
        <taxon>Nisaea</taxon>
    </lineage>
</organism>
<evidence type="ECO:0008006" key="3">
    <source>
        <dbReference type="Google" id="ProtNLM"/>
    </source>
</evidence>
<proteinExistence type="predicted"/>
<dbReference type="AlphaFoldDB" id="A0A9J7AYD0"/>
<dbReference type="KEGG" id="naci:NUH88_06985"/>
<protein>
    <recommendedName>
        <fullName evidence="3">UDP-2,4-diacetamido-2,4, 6-trideoxy-beta-L-altropyranose hydrolase</fullName>
    </recommendedName>
</protein>
<evidence type="ECO:0000313" key="1">
    <source>
        <dbReference type="EMBL" id="UUX51433.1"/>
    </source>
</evidence>
<evidence type="ECO:0000313" key="2">
    <source>
        <dbReference type="Proteomes" id="UP001060336"/>
    </source>
</evidence>
<gene>
    <name evidence="1" type="ORF">NUH88_06985</name>
</gene>
<dbReference type="SUPFAM" id="SSF53756">
    <property type="entry name" value="UDP-Glycosyltransferase/glycogen phosphorylase"/>
    <property type="match status" value="1"/>
</dbReference>